<evidence type="ECO:0000313" key="3">
    <source>
        <dbReference type="Proteomes" id="UP001327560"/>
    </source>
</evidence>
<sequence length="179" mass="19027">MASTTRPRSPPPSPPHRNRCSRPSIPTQPAIGRGARRSGREPQGGHRQRCSPLTTPTSAPCLFRSTAVFGSSYSSSLPLSPLLLRPFSLKTSSAIAASPNMYSSSTTTTTSIASRDRLKQRRVTSARAHGRAVQLGEWVIVFRGGRLAARSGQLQDELLGSRFIGVQCQEGASGGGIKG</sequence>
<evidence type="ECO:0000256" key="1">
    <source>
        <dbReference type="SAM" id="MobiDB-lite"/>
    </source>
</evidence>
<reference evidence="2 3" key="1">
    <citation type="submission" date="2023-10" db="EMBL/GenBank/DDBJ databases">
        <title>Chromosome-scale genome assembly provides insights into flower coloration mechanisms of Canna indica.</title>
        <authorList>
            <person name="Li C."/>
        </authorList>
    </citation>
    <scope>NUCLEOTIDE SEQUENCE [LARGE SCALE GENOMIC DNA]</scope>
    <source>
        <tissue evidence="2">Flower</tissue>
    </source>
</reference>
<feature type="region of interest" description="Disordered" evidence="1">
    <location>
        <begin position="1"/>
        <end position="56"/>
    </location>
</feature>
<keyword evidence="3" id="KW-1185">Reference proteome</keyword>
<dbReference type="Proteomes" id="UP001327560">
    <property type="component" value="Chromosome 6"/>
</dbReference>
<proteinExistence type="predicted"/>
<dbReference type="AlphaFoldDB" id="A0AAQ3QEI2"/>
<protein>
    <submittedName>
        <fullName evidence="2">Uncharacterized protein</fullName>
    </submittedName>
</protein>
<dbReference type="EMBL" id="CP136895">
    <property type="protein sequence ID" value="WOL09861.1"/>
    <property type="molecule type" value="Genomic_DNA"/>
</dbReference>
<evidence type="ECO:0000313" key="2">
    <source>
        <dbReference type="EMBL" id="WOL09861.1"/>
    </source>
</evidence>
<accession>A0AAQ3QEI2</accession>
<organism evidence="2 3">
    <name type="scientific">Canna indica</name>
    <name type="common">Indian-shot</name>
    <dbReference type="NCBI Taxonomy" id="4628"/>
    <lineage>
        <taxon>Eukaryota</taxon>
        <taxon>Viridiplantae</taxon>
        <taxon>Streptophyta</taxon>
        <taxon>Embryophyta</taxon>
        <taxon>Tracheophyta</taxon>
        <taxon>Spermatophyta</taxon>
        <taxon>Magnoliopsida</taxon>
        <taxon>Liliopsida</taxon>
        <taxon>Zingiberales</taxon>
        <taxon>Cannaceae</taxon>
        <taxon>Canna</taxon>
    </lineage>
</organism>
<name>A0AAQ3QEI2_9LILI</name>
<gene>
    <name evidence="2" type="ORF">Cni_G18614</name>
</gene>